<keyword evidence="1" id="KW-0472">Membrane</keyword>
<dbReference type="AlphaFoldDB" id="A0A3Q2PN12"/>
<dbReference type="GeneTree" id="ENSGT00940000177318"/>
<keyword evidence="1" id="KW-0812">Transmembrane</keyword>
<reference evidence="2" key="2">
    <citation type="submission" date="2025-09" db="UniProtKB">
        <authorList>
            <consortium name="Ensembl"/>
        </authorList>
    </citation>
    <scope>IDENTIFICATION</scope>
</reference>
<feature type="transmembrane region" description="Helical" evidence="1">
    <location>
        <begin position="6"/>
        <end position="24"/>
    </location>
</feature>
<reference evidence="2" key="1">
    <citation type="submission" date="2025-08" db="UniProtKB">
        <authorList>
            <consortium name="Ensembl"/>
        </authorList>
    </citation>
    <scope>IDENTIFICATION</scope>
</reference>
<keyword evidence="1" id="KW-1133">Transmembrane helix</keyword>
<evidence type="ECO:0000313" key="3">
    <source>
        <dbReference type="Proteomes" id="UP000265000"/>
    </source>
</evidence>
<organism evidence="2 3">
    <name type="scientific">Fundulus heteroclitus</name>
    <name type="common">Killifish</name>
    <name type="synonym">Mummichog</name>
    <dbReference type="NCBI Taxonomy" id="8078"/>
    <lineage>
        <taxon>Eukaryota</taxon>
        <taxon>Metazoa</taxon>
        <taxon>Chordata</taxon>
        <taxon>Craniata</taxon>
        <taxon>Vertebrata</taxon>
        <taxon>Euteleostomi</taxon>
        <taxon>Actinopterygii</taxon>
        <taxon>Neopterygii</taxon>
        <taxon>Teleostei</taxon>
        <taxon>Neoteleostei</taxon>
        <taxon>Acanthomorphata</taxon>
        <taxon>Ovalentaria</taxon>
        <taxon>Atherinomorphae</taxon>
        <taxon>Cyprinodontiformes</taxon>
        <taxon>Fundulidae</taxon>
        <taxon>Fundulus</taxon>
    </lineage>
</organism>
<dbReference type="Proteomes" id="UP000265000">
    <property type="component" value="Unplaced"/>
</dbReference>
<protein>
    <submittedName>
        <fullName evidence="2">Uncharacterized protein</fullName>
    </submittedName>
</protein>
<evidence type="ECO:0000256" key="1">
    <source>
        <dbReference type="SAM" id="Phobius"/>
    </source>
</evidence>
<name>A0A3Q2PN12_FUNHE</name>
<keyword evidence="3" id="KW-1185">Reference proteome</keyword>
<evidence type="ECO:0000313" key="2">
    <source>
        <dbReference type="Ensembl" id="ENSFHEP00000014721.1"/>
    </source>
</evidence>
<sequence length="92" mass="10253">MHSQIYVHFTHFALFFLTSFAGFLKQFFLSKTSNHVGLRPASPSSPPPPFLRLLHFRCFSSLSPALLPASPCRLLGGLLRNILSSPLRASVR</sequence>
<dbReference type="Ensembl" id="ENSFHET00000022620.1">
    <property type="protein sequence ID" value="ENSFHEP00000014721.1"/>
    <property type="gene ID" value="ENSFHEG00000016302.1"/>
</dbReference>
<proteinExistence type="predicted"/>
<accession>A0A3Q2PN12</accession>